<name>A0AAE3J6U0_9FIRM</name>
<reference evidence="1 2" key="1">
    <citation type="submission" date="2021-10" db="EMBL/GenBank/DDBJ databases">
        <title>Anaerobic single-cell dispensing facilitates the cultivation of human gut bacteria.</title>
        <authorList>
            <person name="Afrizal A."/>
        </authorList>
    </citation>
    <scope>NUCLEOTIDE SEQUENCE [LARGE SCALE GENOMIC DNA]</scope>
    <source>
        <strain evidence="1 2">CLA-AA-H277</strain>
    </source>
</reference>
<sequence length="55" mass="6021">MQRCALPAVESGTFGIKNGVVGHGGTAADRFREGITRDFKDNRDVWKPTMKGIVE</sequence>
<accession>A0AAE3J6U0</accession>
<protein>
    <submittedName>
        <fullName evidence="1">Uncharacterized protein</fullName>
    </submittedName>
</protein>
<evidence type="ECO:0000313" key="2">
    <source>
        <dbReference type="Proteomes" id="UP001197875"/>
    </source>
</evidence>
<dbReference type="Proteomes" id="UP001197875">
    <property type="component" value="Unassembled WGS sequence"/>
</dbReference>
<comment type="caution">
    <text evidence="1">The sequence shown here is derived from an EMBL/GenBank/DDBJ whole genome shotgun (WGS) entry which is preliminary data.</text>
</comment>
<organism evidence="1 2">
    <name type="scientific">Fusicatenibacter faecihominis</name>
    <dbReference type="NCBI Taxonomy" id="2881276"/>
    <lineage>
        <taxon>Bacteria</taxon>
        <taxon>Bacillati</taxon>
        <taxon>Bacillota</taxon>
        <taxon>Clostridia</taxon>
        <taxon>Lachnospirales</taxon>
        <taxon>Lachnospiraceae</taxon>
        <taxon>Fusicatenibacter</taxon>
    </lineage>
</organism>
<dbReference type="AlphaFoldDB" id="A0AAE3J6U0"/>
<dbReference type="EMBL" id="JAJEPR010000018">
    <property type="protein sequence ID" value="MCC2190378.1"/>
    <property type="molecule type" value="Genomic_DNA"/>
</dbReference>
<keyword evidence="2" id="KW-1185">Reference proteome</keyword>
<proteinExistence type="predicted"/>
<gene>
    <name evidence="1" type="ORF">LKD71_11265</name>
</gene>
<evidence type="ECO:0000313" key="1">
    <source>
        <dbReference type="EMBL" id="MCC2190378.1"/>
    </source>
</evidence>
<dbReference type="RefSeq" id="WP_227615479.1">
    <property type="nucleotide sequence ID" value="NZ_JAJEPR010000018.1"/>
</dbReference>